<proteinExistence type="predicted"/>
<name>A0A0E9QLW1_ANGAN</name>
<dbReference type="AlphaFoldDB" id="A0A0E9QLW1"/>
<reference evidence="1" key="1">
    <citation type="submission" date="2014-11" db="EMBL/GenBank/DDBJ databases">
        <authorList>
            <person name="Amaro Gonzalez C."/>
        </authorList>
    </citation>
    <scope>NUCLEOTIDE SEQUENCE</scope>
</reference>
<accession>A0A0E9QLW1</accession>
<organism evidence="1">
    <name type="scientific">Anguilla anguilla</name>
    <name type="common">European freshwater eel</name>
    <name type="synonym">Muraena anguilla</name>
    <dbReference type="NCBI Taxonomy" id="7936"/>
    <lineage>
        <taxon>Eukaryota</taxon>
        <taxon>Metazoa</taxon>
        <taxon>Chordata</taxon>
        <taxon>Craniata</taxon>
        <taxon>Vertebrata</taxon>
        <taxon>Euteleostomi</taxon>
        <taxon>Actinopterygii</taxon>
        <taxon>Neopterygii</taxon>
        <taxon>Teleostei</taxon>
        <taxon>Anguilliformes</taxon>
        <taxon>Anguillidae</taxon>
        <taxon>Anguilla</taxon>
    </lineage>
</organism>
<dbReference type="EMBL" id="GBXM01091514">
    <property type="protein sequence ID" value="JAH17063.1"/>
    <property type="molecule type" value="Transcribed_RNA"/>
</dbReference>
<protein>
    <submittedName>
        <fullName evidence="1">Uncharacterized protein</fullName>
    </submittedName>
</protein>
<evidence type="ECO:0000313" key="1">
    <source>
        <dbReference type="EMBL" id="JAH17063.1"/>
    </source>
</evidence>
<sequence>MVYSSERFESSLCAMLSWPTVIRKTSLGKREVRMLLLPL</sequence>
<reference evidence="1" key="2">
    <citation type="journal article" date="2015" name="Fish Shellfish Immunol.">
        <title>Early steps in the European eel (Anguilla anguilla)-Vibrio vulnificus interaction in the gills: Role of the RtxA13 toxin.</title>
        <authorList>
            <person name="Callol A."/>
            <person name="Pajuelo D."/>
            <person name="Ebbesson L."/>
            <person name="Teles M."/>
            <person name="MacKenzie S."/>
            <person name="Amaro C."/>
        </authorList>
    </citation>
    <scope>NUCLEOTIDE SEQUENCE</scope>
</reference>